<dbReference type="GeneID" id="29002377"/>
<evidence type="ECO:0000313" key="2">
    <source>
        <dbReference type="Proteomes" id="UP000077315"/>
    </source>
</evidence>
<protein>
    <submittedName>
        <fullName evidence="1">Uncharacterized protein</fullName>
    </submittedName>
</protein>
<proteinExistence type="predicted"/>
<dbReference type="Proteomes" id="UP000077315">
    <property type="component" value="Unassembled WGS sequence"/>
</dbReference>
<dbReference type="RefSeq" id="XP_018290519.1">
    <property type="nucleotide sequence ID" value="XM_018441471.1"/>
</dbReference>
<keyword evidence="2" id="KW-1185">Reference proteome</keyword>
<dbReference type="VEuPathDB" id="FungiDB:PHYBLDRAFT_65478"/>
<dbReference type="EMBL" id="KV440983">
    <property type="protein sequence ID" value="OAD72479.1"/>
    <property type="molecule type" value="Genomic_DNA"/>
</dbReference>
<gene>
    <name evidence="1" type="ORF">PHYBLDRAFT_65478</name>
</gene>
<accession>A0A167MCR8</accession>
<evidence type="ECO:0000313" key="1">
    <source>
        <dbReference type="EMBL" id="OAD72479.1"/>
    </source>
</evidence>
<reference evidence="2" key="1">
    <citation type="submission" date="2015-06" db="EMBL/GenBank/DDBJ databases">
        <title>Expansion of signal transduction pathways in fungi by whole-genome duplication.</title>
        <authorList>
            <consortium name="DOE Joint Genome Institute"/>
            <person name="Corrochano L.M."/>
            <person name="Kuo A."/>
            <person name="Marcet-Houben M."/>
            <person name="Polaino S."/>
            <person name="Salamov A."/>
            <person name="Villalobos J.M."/>
            <person name="Alvarez M.I."/>
            <person name="Avalos J."/>
            <person name="Benito E.P."/>
            <person name="Benoit I."/>
            <person name="Burger G."/>
            <person name="Camino L.P."/>
            <person name="Canovas D."/>
            <person name="Cerda-Olmedo E."/>
            <person name="Cheng J.-F."/>
            <person name="Dominguez A."/>
            <person name="Elias M."/>
            <person name="Eslava A.P."/>
            <person name="Glaser F."/>
            <person name="Grimwood J."/>
            <person name="Gutierrez G."/>
            <person name="Heitman J."/>
            <person name="Henrissat B."/>
            <person name="Iturriaga E.A."/>
            <person name="Lang B.F."/>
            <person name="Lavin J.L."/>
            <person name="Lee S."/>
            <person name="Li W."/>
            <person name="Lindquist E."/>
            <person name="Lopez-Garcia S."/>
            <person name="Luque E.M."/>
            <person name="Marcos A.T."/>
            <person name="Martin J."/>
            <person name="McCluskey K."/>
            <person name="Medina H.R."/>
            <person name="Miralles-Duran A."/>
            <person name="Miyazaki A."/>
            <person name="Munoz-Torres E."/>
            <person name="Oguiza J.A."/>
            <person name="Ohm R."/>
            <person name="Olmedo M."/>
            <person name="Orejas M."/>
            <person name="Ortiz-Castellanos L."/>
            <person name="Pisabarro A.G."/>
            <person name="Rodriguez-Romero J."/>
            <person name="Ruiz-Herrera J."/>
            <person name="Ruiz-Vazquez R."/>
            <person name="Sanz C."/>
            <person name="Schackwitz W."/>
            <person name="Schmutz J."/>
            <person name="Shahriari M."/>
            <person name="Shelest E."/>
            <person name="Silva-Franco F."/>
            <person name="Soanes D."/>
            <person name="Syed K."/>
            <person name="Tagua V.G."/>
            <person name="Talbot N.J."/>
            <person name="Thon M."/>
            <person name="De vries R.P."/>
            <person name="Wiebenga A."/>
            <person name="Yadav J.S."/>
            <person name="Braun E.L."/>
            <person name="Baker S."/>
            <person name="Garre V."/>
            <person name="Horwitz B."/>
            <person name="Torres-Martinez S."/>
            <person name="Idnurm A."/>
            <person name="Herrera-Estrella A."/>
            <person name="Gabaldon T."/>
            <person name="Grigoriev I.V."/>
        </authorList>
    </citation>
    <scope>NUCLEOTIDE SEQUENCE [LARGE SCALE GENOMIC DNA]</scope>
    <source>
        <strain evidence="2">NRRL 1555(-)</strain>
    </source>
</reference>
<name>A0A167MCR8_PHYB8</name>
<sequence>MLRKLSISGGELGVSTDASAQISCHGLRLLRINGMLEYLYLTQSQVSGPVCQRTGSMLIDMSHTRLKMLLLAQVQFYSLARYTDSRTAINLVLLSHLIGPWQRSLSIQDINKRFIVYPIGWFRLFYGLDDMFDCTKTSRRLSEQEADFVENYYRGFSINRLIPEGEDSLVYSVLQYFEDDWAKDLYKGHIELRFDYVAEYFVPLY</sequence>
<organism evidence="1 2">
    <name type="scientific">Phycomyces blakesleeanus (strain ATCC 8743b / DSM 1359 / FGSC 10004 / NBRC 33097 / NRRL 1555)</name>
    <dbReference type="NCBI Taxonomy" id="763407"/>
    <lineage>
        <taxon>Eukaryota</taxon>
        <taxon>Fungi</taxon>
        <taxon>Fungi incertae sedis</taxon>
        <taxon>Mucoromycota</taxon>
        <taxon>Mucoromycotina</taxon>
        <taxon>Mucoromycetes</taxon>
        <taxon>Mucorales</taxon>
        <taxon>Phycomycetaceae</taxon>
        <taxon>Phycomyces</taxon>
    </lineage>
</organism>
<dbReference type="InParanoid" id="A0A167MCR8"/>
<dbReference type="AlphaFoldDB" id="A0A167MCR8"/>